<accession>A0A1H4FIE7</accession>
<sequence>MSLLLNVPPAQVELAKAKGAKWNDIDQSWYLPAEDFDRLVEIDAWIPQQHPCIILPDPVTVLYASGNCWKCDHTNRFIALAAGYFYEKDHNERDELTWMLQDFFAVFEQVTDISDHLQAFLRNKFPFYKYAWSEIAGKYLWLNHCSICQARQEDNQLFDTSNGIFHPTSQTAADLLQLHRFHFKYNPVINADYEIGEHARLINEYSSRIG</sequence>
<evidence type="ECO:0000313" key="1">
    <source>
        <dbReference type="EMBL" id="SEA96827.1"/>
    </source>
</evidence>
<dbReference type="STRING" id="408074.SAMN05660909_04406"/>
<dbReference type="AlphaFoldDB" id="A0A1H4FIE7"/>
<dbReference type="Proteomes" id="UP000199656">
    <property type="component" value="Unassembled WGS sequence"/>
</dbReference>
<dbReference type="OrthoDB" id="9792687at2"/>
<gene>
    <name evidence="1" type="ORF">SAMN05660909_04406</name>
</gene>
<proteinExistence type="predicted"/>
<keyword evidence="2" id="KW-1185">Reference proteome</keyword>
<reference evidence="2" key="1">
    <citation type="submission" date="2016-10" db="EMBL/GenBank/DDBJ databases">
        <authorList>
            <person name="Varghese N."/>
            <person name="Submissions S."/>
        </authorList>
    </citation>
    <scope>NUCLEOTIDE SEQUENCE [LARGE SCALE GENOMIC DNA]</scope>
    <source>
        <strain evidence="2">DSM 23920</strain>
    </source>
</reference>
<protein>
    <recommendedName>
        <fullName evidence="3">DUF5710 domain-containing protein</fullName>
    </recommendedName>
</protein>
<evidence type="ECO:0008006" key="3">
    <source>
        <dbReference type="Google" id="ProtNLM"/>
    </source>
</evidence>
<organism evidence="1 2">
    <name type="scientific">Chitinophaga terrae</name>
    <name type="common">ex Kim and Jung 2007</name>
    <dbReference type="NCBI Taxonomy" id="408074"/>
    <lineage>
        <taxon>Bacteria</taxon>
        <taxon>Pseudomonadati</taxon>
        <taxon>Bacteroidota</taxon>
        <taxon>Chitinophagia</taxon>
        <taxon>Chitinophagales</taxon>
        <taxon>Chitinophagaceae</taxon>
        <taxon>Chitinophaga</taxon>
    </lineage>
</organism>
<evidence type="ECO:0000313" key="2">
    <source>
        <dbReference type="Proteomes" id="UP000199656"/>
    </source>
</evidence>
<dbReference type="RefSeq" id="WP_139170341.1">
    <property type="nucleotide sequence ID" value="NZ_BKAT01000045.1"/>
</dbReference>
<dbReference type="EMBL" id="FNRL01000025">
    <property type="protein sequence ID" value="SEA96827.1"/>
    <property type="molecule type" value="Genomic_DNA"/>
</dbReference>
<name>A0A1H4FIE7_9BACT</name>